<keyword evidence="2" id="KW-0813">Transport</keyword>
<dbReference type="EMBL" id="JAHLKM010000003">
    <property type="protein sequence ID" value="MCQ4332711.1"/>
    <property type="molecule type" value="Genomic_DNA"/>
</dbReference>
<evidence type="ECO:0000313" key="11">
    <source>
        <dbReference type="EMBL" id="MCQ4332711.1"/>
    </source>
</evidence>
<evidence type="ECO:0000256" key="2">
    <source>
        <dbReference type="ARBA" id="ARBA00022448"/>
    </source>
</evidence>
<evidence type="ECO:0000256" key="7">
    <source>
        <dbReference type="ARBA" id="ARBA00022989"/>
    </source>
</evidence>
<feature type="transmembrane region" description="Helical" evidence="10">
    <location>
        <begin position="12"/>
        <end position="31"/>
    </location>
</feature>
<dbReference type="RefSeq" id="WP_256028649.1">
    <property type="nucleotide sequence ID" value="NZ_JAHLKM010000003.1"/>
</dbReference>
<evidence type="ECO:0000256" key="4">
    <source>
        <dbReference type="ARBA" id="ARBA00022519"/>
    </source>
</evidence>
<organism evidence="11 12">
    <name type="scientific">Natronomonas aquatica</name>
    <dbReference type="NCBI Taxonomy" id="2841590"/>
    <lineage>
        <taxon>Archaea</taxon>
        <taxon>Methanobacteriati</taxon>
        <taxon>Methanobacteriota</taxon>
        <taxon>Stenosarchaea group</taxon>
        <taxon>Halobacteria</taxon>
        <taxon>Halobacteriales</taxon>
        <taxon>Natronomonadaceae</taxon>
        <taxon>Natronomonas</taxon>
    </lineage>
</organism>
<dbReference type="GO" id="GO:0015188">
    <property type="term" value="F:L-isoleucine transmembrane transporter activity"/>
    <property type="evidence" value="ECO:0007669"/>
    <property type="project" value="TreeGrafter"/>
</dbReference>
<dbReference type="GO" id="GO:1903806">
    <property type="term" value="P:L-isoleucine import across plasma membrane"/>
    <property type="evidence" value="ECO:0007669"/>
    <property type="project" value="TreeGrafter"/>
</dbReference>
<evidence type="ECO:0000256" key="5">
    <source>
        <dbReference type="ARBA" id="ARBA00022692"/>
    </source>
</evidence>
<keyword evidence="6" id="KW-0029">Amino-acid transport</keyword>
<dbReference type="AlphaFoldDB" id="A0A9R1D553"/>
<dbReference type="GO" id="GO:0015190">
    <property type="term" value="F:L-leucine transmembrane transporter activity"/>
    <property type="evidence" value="ECO:0007669"/>
    <property type="project" value="TreeGrafter"/>
</dbReference>
<dbReference type="PANTHER" id="PTHR11795:SF371">
    <property type="entry name" value="HIGH-AFFINITY BRANCHED-CHAIN AMINO ACID TRANSPORT SYSTEM PERMEASE PROTEIN LIVH"/>
    <property type="match status" value="1"/>
</dbReference>
<evidence type="ECO:0000256" key="1">
    <source>
        <dbReference type="ARBA" id="ARBA00004651"/>
    </source>
</evidence>
<evidence type="ECO:0000256" key="3">
    <source>
        <dbReference type="ARBA" id="ARBA00022475"/>
    </source>
</evidence>
<feature type="transmembrane region" description="Helical" evidence="10">
    <location>
        <begin position="230"/>
        <end position="247"/>
    </location>
</feature>
<keyword evidence="8 10" id="KW-0472">Membrane</keyword>
<dbReference type="PANTHER" id="PTHR11795">
    <property type="entry name" value="BRANCHED-CHAIN AMINO ACID TRANSPORT SYSTEM PERMEASE PROTEIN LIVH"/>
    <property type="match status" value="1"/>
</dbReference>
<accession>A0A9R1D553</accession>
<dbReference type="InterPro" id="IPR052157">
    <property type="entry name" value="BCAA_transport_permease"/>
</dbReference>
<feature type="transmembrane region" description="Helical" evidence="10">
    <location>
        <begin position="175"/>
        <end position="198"/>
    </location>
</feature>
<keyword evidence="3" id="KW-1003">Cell membrane</keyword>
<dbReference type="GO" id="GO:0015808">
    <property type="term" value="P:L-alanine transport"/>
    <property type="evidence" value="ECO:0007669"/>
    <property type="project" value="TreeGrafter"/>
</dbReference>
<dbReference type="GO" id="GO:0005304">
    <property type="term" value="F:L-valine transmembrane transporter activity"/>
    <property type="evidence" value="ECO:0007669"/>
    <property type="project" value="TreeGrafter"/>
</dbReference>
<evidence type="ECO:0000256" key="6">
    <source>
        <dbReference type="ARBA" id="ARBA00022970"/>
    </source>
</evidence>
<name>A0A9R1D553_9EURY</name>
<comment type="similarity">
    <text evidence="9">Belongs to the binding-protein-dependent transport system permease family. LivHM subfamily.</text>
</comment>
<dbReference type="GO" id="GO:0005886">
    <property type="term" value="C:plasma membrane"/>
    <property type="evidence" value="ECO:0007669"/>
    <property type="project" value="UniProtKB-SubCell"/>
</dbReference>
<keyword evidence="5 10" id="KW-0812">Transmembrane</keyword>
<evidence type="ECO:0000256" key="9">
    <source>
        <dbReference type="ARBA" id="ARBA00037998"/>
    </source>
</evidence>
<comment type="subcellular location">
    <subcellularLocation>
        <location evidence="1">Cell membrane</location>
        <topology evidence="1">Multi-pass membrane protein</topology>
    </subcellularLocation>
</comment>
<dbReference type="GO" id="GO:0042941">
    <property type="term" value="P:D-alanine transmembrane transport"/>
    <property type="evidence" value="ECO:0007669"/>
    <property type="project" value="TreeGrafter"/>
</dbReference>
<proteinExistence type="inferred from homology"/>
<evidence type="ECO:0000256" key="10">
    <source>
        <dbReference type="SAM" id="Phobius"/>
    </source>
</evidence>
<dbReference type="CDD" id="cd06582">
    <property type="entry name" value="TM_PBP1_LivH_like"/>
    <property type="match status" value="1"/>
</dbReference>
<keyword evidence="12" id="KW-1185">Reference proteome</keyword>
<evidence type="ECO:0000313" key="12">
    <source>
        <dbReference type="Proteomes" id="UP001139494"/>
    </source>
</evidence>
<keyword evidence="4" id="KW-0997">Cell inner membrane</keyword>
<evidence type="ECO:0000256" key="8">
    <source>
        <dbReference type="ARBA" id="ARBA00023136"/>
    </source>
</evidence>
<gene>
    <name evidence="11" type="ORF">KM295_04225</name>
</gene>
<protein>
    <submittedName>
        <fullName evidence="11">Branched-chain amino acid ABC transporter permease</fullName>
    </submittedName>
</protein>
<feature type="transmembrane region" description="Helical" evidence="10">
    <location>
        <begin position="279"/>
        <end position="297"/>
    </location>
</feature>
<feature type="transmembrane region" description="Helical" evidence="10">
    <location>
        <begin position="98"/>
        <end position="118"/>
    </location>
</feature>
<feature type="transmembrane region" description="Helical" evidence="10">
    <location>
        <begin position="351"/>
        <end position="368"/>
    </location>
</feature>
<keyword evidence="7 10" id="KW-1133">Transmembrane helix</keyword>
<comment type="caution">
    <text evidence="11">The sequence shown here is derived from an EMBL/GenBank/DDBJ whole genome shotgun (WGS) entry which is preliminary data.</text>
</comment>
<dbReference type="InterPro" id="IPR001851">
    <property type="entry name" value="ABC_transp_permease"/>
</dbReference>
<feature type="transmembrane region" description="Helical" evidence="10">
    <location>
        <begin position="309"/>
        <end position="339"/>
    </location>
</feature>
<dbReference type="GO" id="GO:0015192">
    <property type="term" value="F:L-phenylalanine transmembrane transporter activity"/>
    <property type="evidence" value="ECO:0007669"/>
    <property type="project" value="TreeGrafter"/>
</dbReference>
<feature type="transmembrane region" description="Helical" evidence="10">
    <location>
        <begin position="68"/>
        <end position="91"/>
    </location>
</feature>
<sequence>MEIAERYSAGKRVLVEHPAVALLGAVLLYLLSDLILKTANVSIAPWGVHLIGGQLPVSNLGRFVLDGLIVGLVVGLAGVGLSMTYGILNFANFAHGDYITTGAFAGWLTAYIIGFLTLPVDPPFGDIFLFAESSLVSVVNAPVAIVLGLVASGLGTVGVVLLLDRWVYRPMRDKGGIPLLIASIGVALALRYAIVFVFGTSASGVTSTSDIPQFEIPLGDGRIPLDLHEITLIVAAIALMFGVHFLLQRTKLGKAMRAMADNKDLAQVTGIPTERIIRATWIIGGGLAGVAGFLIVLERGVISFNMGWRLLLLIFAGVILGGIGSVYGAMAGGIIIGIASRVSLVWIPSDFARVAAFTVMILVLLYRPEGLFGGVKTA</sequence>
<dbReference type="Pfam" id="PF02653">
    <property type="entry name" value="BPD_transp_2"/>
    <property type="match status" value="1"/>
</dbReference>
<reference evidence="11" key="1">
    <citation type="journal article" date="2023" name="Front. Microbiol.">
        <title>Genomic-based phylogenetic and metabolic analyses of the genus Natronomonas, and description of Natronomonas aquatica sp. nov.</title>
        <authorList>
            <person name="Garcia-Roldan A."/>
            <person name="Duran-Viseras A."/>
            <person name="de la Haba R.R."/>
            <person name="Corral P."/>
            <person name="Sanchez-Porro C."/>
            <person name="Ventosa A."/>
        </authorList>
    </citation>
    <scope>NUCLEOTIDE SEQUENCE</scope>
    <source>
        <strain evidence="11">F2-12</strain>
    </source>
</reference>
<dbReference type="Proteomes" id="UP001139494">
    <property type="component" value="Unassembled WGS sequence"/>
</dbReference>
<feature type="transmembrane region" description="Helical" evidence="10">
    <location>
        <begin position="138"/>
        <end position="163"/>
    </location>
</feature>